<keyword evidence="2" id="KW-0378">Hydrolase</keyword>
<dbReference type="InterPro" id="IPR037522">
    <property type="entry name" value="HD_GYP_dom"/>
</dbReference>
<dbReference type="SUPFAM" id="SSF109604">
    <property type="entry name" value="HD-domain/PDEase-like"/>
    <property type="match status" value="1"/>
</dbReference>
<keyword evidence="3" id="KW-1185">Reference proteome</keyword>
<dbReference type="InterPro" id="IPR019278">
    <property type="entry name" value="DICT_dom"/>
</dbReference>
<dbReference type="Pfam" id="PF10069">
    <property type="entry name" value="DICT"/>
    <property type="match status" value="1"/>
</dbReference>
<dbReference type="GO" id="GO:0016787">
    <property type="term" value="F:hydrolase activity"/>
    <property type="evidence" value="ECO:0007669"/>
    <property type="project" value="UniProtKB-KW"/>
</dbReference>
<name>A0A7H0EZI9_9CYAN</name>
<dbReference type="PANTHER" id="PTHR45228:SF1">
    <property type="entry name" value="CYCLIC DI-GMP PHOSPHODIESTERASE TM_0186"/>
    <property type="match status" value="1"/>
</dbReference>
<dbReference type="Gene3D" id="1.10.3210.10">
    <property type="entry name" value="Hypothetical protein af1432"/>
    <property type="match status" value="2"/>
</dbReference>
<organism evidence="2 3">
    <name type="scientific">Cylindrospermopsis curvispora GIHE-G1</name>
    <dbReference type="NCBI Taxonomy" id="2666332"/>
    <lineage>
        <taxon>Bacteria</taxon>
        <taxon>Bacillati</taxon>
        <taxon>Cyanobacteriota</taxon>
        <taxon>Cyanophyceae</taxon>
        <taxon>Nostocales</taxon>
        <taxon>Aphanizomenonaceae</taxon>
        <taxon>Cylindrospermopsis</taxon>
    </lineage>
</organism>
<reference evidence="2 3" key="1">
    <citation type="submission" date="2020-08" db="EMBL/GenBank/DDBJ databases">
        <title>Complete genome sequence of Raphidiopsis curvispora isolated from drinking water reservoir in South Korea.</title>
        <authorList>
            <person name="Jeong J."/>
        </authorList>
    </citation>
    <scope>NUCLEOTIDE SEQUENCE [LARGE SCALE GENOMIC DNA]</scope>
    <source>
        <strain evidence="2 3">GIHE-G1</strain>
    </source>
</reference>
<dbReference type="EMBL" id="CP060822">
    <property type="protein sequence ID" value="QNP29205.1"/>
    <property type="molecule type" value="Genomic_DNA"/>
</dbReference>
<dbReference type="RefSeq" id="WP_187705877.1">
    <property type="nucleotide sequence ID" value="NZ_CP060822.1"/>
</dbReference>
<evidence type="ECO:0000313" key="3">
    <source>
        <dbReference type="Proteomes" id="UP000516013"/>
    </source>
</evidence>
<dbReference type="PROSITE" id="PS51832">
    <property type="entry name" value="HD_GYP"/>
    <property type="match status" value="1"/>
</dbReference>
<gene>
    <name evidence="2" type="ORF">IAR63_15410</name>
</gene>
<dbReference type="Pfam" id="PF13487">
    <property type="entry name" value="HD_5"/>
    <property type="match status" value="1"/>
</dbReference>
<proteinExistence type="predicted"/>
<dbReference type="AlphaFoldDB" id="A0A7H0EZI9"/>
<evidence type="ECO:0000313" key="2">
    <source>
        <dbReference type="EMBL" id="QNP29205.1"/>
    </source>
</evidence>
<dbReference type="Proteomes" id="UP000516013">
    <property type="component" value="Chromosome"/>
</dbReference>
<dbReference type="PANTHER" id="PTHR45228">
    <property type="entry name" value="CYCLIC DI-GMP PHOSPHODIESTERASE TM_0186-RELATED"/>
    <property type="match status" value="1"/>
</dbReference>
<dbReference type="CDD" id="cd00077">
    <property type="entry name" value="HDc"/>
    <property type="match status" value="1"/>
</dbReference>
<dbReference type="InterPro" id="IPR052020">
    <property type="entry name" value="Cyclic_di-GMP/3'3'-cGAMP_PDE"/>
</dbReference>
<dbReference type="KEGG" id="ccur:IAR63_15410"/>
<accession>A0A7H0EZI9</accession>
<protein>
    <submittedName>
        <fullName evidence="2">Metal-dependent phosphohydrolase</fullName>
    </submittedName>
</protein>
<dbReference type="InterPro" id="IPR033415">
    <property type="entry name" value="CHASE6_C"/>
</dbReference>
<sequence>MLKGSILQQLETVCRHSNRPIRYGVYYKNTLVSLCHALEDHILDKRERPIVVTCFQRGKWYLQEANRYREIAACSQDVVIMATDDAGFAAHSTSQLPNVNLVELNTTDPLSQEWHLIILAPSYASMVICQELSDADYGMQGLPSSDLERKFYGMWTFEPDLVLKTTELAIAHIENYNQELARKLNSHKEIIETQMASSEEVGIIVSRVIEYLQNSENTVTSTKGKNSLSRNLVSNELQALLRMAQLIEMRDIENPMAAVQVAGMAEVMAQLLDLPPWQIKRLRLAALLHRIYNLKQNKTNGEVQVLDIMPELQDIAQIIIHQNEWWNGSGVPEGLSGEEIPLESRILALVMEFQREINQQHKNPQGMEDIFALALSKCKQQEHTRFDPELINTLNLLVLGLQQGLDLPCMTPKFSNSMWLIDSRQS</sequence>
<dbReference type="Pfam" id="PF17150">
    <property type="entry name" value="CHASE6_C"/>
    <property type="match status" value="1"/>
</dbReference>
<evidence type="ECO:0000259" key="1">
    <source>
        <dbReference type="PROSITE" id="PS51832"/>
    </source>
</evidence>
<feature type="domain" description="HD-GYP" evidence="1">
    <location>
        <begin position="201"/>
        <end position="407"/>
    </location>
</feature>
<dbReference type="InterPro" id="IPR003607">
    <property type="entry name" value="HD/PDEase_dom"/>
</dbReference>